<dbReference type="PROSITE" id="PS52050">
    <property type="entry name" value="WYL"/>
    <property type="match status" value="1"/>
</dbReference>
<evidence type="ECO:0000259" key="2">
    <source>
        <dbReference type="Pfam" id="PF08279"/>
    </source>
</evidence>
<dbReference type="GO" id="GO:0003677">
    <property type="term" value="F:DNA binding"/>
    <property type="evidence" value="ECO:0007669"/>
    <property type="project" value="UniProtKB-KW"/>
</dbReference>
<dbReference type="Pfam" id="PF13280">
    <property type="entry name" value="WYL"/>
    <property type="match status" value="1"/>
</dbReference>
<evidence type="ECO:0000259" key="4">
    <source>
        <dbReference type="Pfam" id="PF25583"/>
    </source>
</evidence>
<dbReference type="EMBL" id="JAUSQM010000001">
    <property type="protein sequence ID" value="MDP9823362.1"/>
    <property type="molecule type" value="Genomic_DNA"/>
</dbReference>
<dbReference type="Gene3D" id="1.10.10.10">
    <property type="entry name" value="Winged helix-like DNA-binding domain superfamily/Winged helix DNA-binding domain"/>
    <property type="match status" value="1"/>
</dbReference>
<dbReference type="InterPro" id="IPR013196">
    <property type="entry name" value="HTH_11"/>
</dbReference>
<keyword evidence="5" id="KW-0238">DNA-binding</keyword>
<dbReference type="SUPFAM" id="SSF46785">
    <property type="entry name" value="Winged helix' DNA-binding domain"/>
    <property type="match status" value="1"/>
</dbReference>
<sequence length="343" mass="36403">METLARVLRLLGRLQSGAVLSGPALAEELGVTTRCVRRDVERLRELGYPVEASPGLGGGYRLAAGRALPPLLLDDAEAVAVAVALQVATGSAVDGVEEPAVRALAKLDQVLPKRLAREVAAVAETTSVVPGGGPRVDVRVLLVVVRSIRDRERLAFTYTDGQDRRVEPARLVVSGGRWYLLAWDLGRTDWRTFRLDRLSEPRSLGVRFAARPVPDAVARVREGVTQRAYAEVARFRIEAPAAAVVAQVPPNTAVVEPVGPEACDLVAGADDLRWVLARVLEVGLPFRVLEPAWLAEEAGVWAQRLLRASQSPAVAPSKGASPSSRAAMTAAQSASAAATTSSG</sequence>
<feature type="region of interest" description="Disordered" evidence="1">
    <location>
        <begin position="312"/>
        <end position="343"/>
    </location>
</feature>
<dbReference type="RefSeq" id="WP_306825279.1">
    <property type="nucleotide sequence ID" value="NZ_JAUSQM010000001.1"/>
</dbReference>
<dbReference type="PANTHER" id="PTHR34580:SF3">
    <property type="entry name" value="PROTEIN PAFB"/>
    <property type="match status" value="1"/>
</dbReference>
<evidence type="ECO:0000313" key="6">
    <source>
        <dbReference type="Proteomes" id="UP001240447"/>
    </source>
</evidence>
<dbReference type="InterPro" id="IPR036388">
    <property type="entry name" value="WH-like_DNA-bd_sf"/>
</dbReference>
<dbReference type="InterPro" id="IPR057727">
    <property type="entry name" value="WCX_dom"/>
</dbReference>
<dbReference type="Pfam" id="PF08279">
    <property type="entry name" value="HTH_11"/>
    <property type="match status" value="1"/>
</dbReference>
<reference evidence="5 6" key="1">
    <citation type="submission" date="2023-07" db="EMBL/GenBank/DDBJ databases">
        <title>Sequencing the genomes of 1000 actinobacteria strains.</title>
        <authorList>
            <person name="Klenk H.-P."/>
        </authorList>
    </citation>
    <scope>NUCLEOTIDE SEQUENCE [LARGE SCALE GENOMIC DNA]</scope>
    <source>
        <strain evidence="5 6">GD13</strain>
    </source>
</reference>
<evidence type="ECO:0000259" key="3">
    <source>
        <dbReference type="Pfam" id="PF13280"/>
    </source>
</evidence>
<organism evidence="5 6">
    <name type="scientific">Nocardioides massiliensis</name>
    <dbReference type="NCBI Taxonomy" id="1325935"/>
    <lineage>
        <taxon>Bacteria</taxon>
        <taxon>Bacillati</taxon>
        <taxon>Actinomycetota</taxon>
        <taxon>Actinomycetes</taxon>
        <taxon>Propionibacteriales</taxon>
        <taxon>Nocardioidaceae</taxon>
        <taxon>Nocardioides</taxon>
    </lineage>
</organism>
<dbReference type="InterPro" id="IPR028349">
    <property type="entry name" value="PafC-like"/>
</dbReference>
<gene>
    <name evidence="5" type="ORF">J2S59_003171</name>
</gene>
<dbReference type="InterPro" id="IPR036390">
    <property type="entry name" value="WH_DNA-bd_sf"/>
</dbReference>
<dbReference type="PANTHER" id="PTHR34580">
    <property type="match status" value="1"/>
</dbReference>
<evidence type="ECO:0000313" key="5">
    <source>
        <dbReference type="EMBL" id="MDP9823362.1"/>
    </source>
</evidence>
<feature type="domain" description="WYL" evidence="3">
    <location>
        <begin position="140"/>
        <end position="201"/>
    </location>
</feature>
<comment type="caution">
    <text evidence="5">The sequence shown here is derived from an EMBL/GenBank/DDBJ whole genome shotgun (WGS) entry which is preliminary data.</text>
</comment>
<dbReference type="InterPro" id="IPR051534">
    <property type="entry name" value="CBASS_pafABC_assoc_protein"/>
</dbReference>
<feature type="domain" description="Helix-turn-helix type 11" evidence="2">
    <location>
        <begin position="6"/>
        <end position="61"/>
    </location>
</feature>
<proteinExistence type="predicted"/>
<keyword evidence="6" id="KW-1185">Reference proteome</keyword>
<feature type="compositionally biased region" description="Low complexity" evidence="1">
    <location>
        <begin position="323"/>
        <end position="343"/>
    </location>
</feature>
<dbReference type="Proteomes" id="UP001240447">
    <property type="component" value="Unassembled WGS sequence"/>
</dbReference>
<evidence type="ECO:0000256" key="1">
    <source>
        <dbReference type="SAM" id="MobiDB-lite"/>
    </source>
</evidence>
<dbReference type="PIRSF" id="PIRSF016838">
    <property type="entry name" value="PafC"/>
    <property type="match status" value="1"/>
</dbReference>
<accession>A0ABT9NSG4</accession>
<protein>
    <submittedName>
        <fullName evidence="5">DNA-binding transcriptional regulator YafY</fullName>
    </submittedName>
</protein>
<name>A0ABT9NSG4_9ACTN</name>
<dbReference type="Pfam" id="PF25583">
    <property type="entry name" value="WCX"/>
    <property type="match status" value="1"/>
</dbReference>
<feature type="domain" description="WCX" evidence="4">
    <location>
        <begin position="232"/>
        <end position="306"/>
    </location>
</feature>
<dbReference type="InterPro" id="IPR026881">
    <property type="entry name" value="WYL_dom"/>
</dbReference>